<sequence length="53" mass="5757">MHASHIHDAAPDKYLLTVSMLRLSIGQRSIQGMNSLSAGMKCIKAGMNERKTG</sequence>
<proteinExistence type="predicted"/>
<organism evidence="1 2">
    <name type="scientific">Hafnia alvei ATCC 51873</name>
    <dbReference type="NCBI Taxonomy" id="1002364"/>
    <lineage>
        <taxon>Bacteria</taxon>
        <taxon>Pseudomonadati</taxon>
        <taxon>Pseudomonadota</taxon>
        <taxon>Gammaproteobacteria</taxon>
        <taxon>Enterobacterales</taxon>
        <taxon>Hafniaceae</taxon>
        <taxon>Hafnia</taxon>
    </lineage>
</organism>
<comment type="caution">
    <text evidence="1">The sequence shown here is derived from an EMBL/GenBank/DDBJ whole genome shotgun (WGS) entry which is preliminary data.</text>
</comment>
<protein>
    <submittedName>
        <fullName evidence="1">Uncharacterized protein</fullName>
    </submittedName>
</protein>
<dbReference type="HOGENOM" id="CLU_3062109_0_0_6"/>
<name>G9Y8E8_HAFAL</name>
<gene>
    <name evidence="1" type="ORF">HMPREF0454_02832</name>
</gene>
<dbReference type="AlphaFoldDB" id="G9Y8E8"/>
<evidence type="ECO:0000313" key="2">
    <source>
        <dbReference type="Proteomes" id="UP000005959"/>
    </source>
</evidence>
<dbReference type="Proteomes" id="UP000005959">
    <property type="component" value="Unassembled WGS sequence"/>
</dbReference>
<reference evidence="1 2" key="1">
    <citation type="submission" date="2011-08" db="EMBL/GenBank/DDBJ databases">
        <authorList>
            <person name="Weinstock G."/>
            <person name="Sodergren E."/>
            <person name="Clifton S."/>
            <person name="Fulton L."/>
            <person name="Fulton B."/>
            <person name="Courtney L."/>
            <person name="Fronick C."/>
            <person name="Harrison M."/>
            <person name="Strong C."/>
            <person name="Farmer C."/>
            <person name="Delahaunty K."/>
            <person name="Markovic C."/>
            <person name="Hall O."/>
            <person name="Minx P."/>
            <person name="Tomlinson C."/>
            <person name="Mitreva M."/>
            <person name="Hou S."/>
            <person name="Chen J."/>
            <person name="Wollam A."/>
            <person name="Pepin K.H."/>
            <person name="Johnson M."/>
            <person name="Bhonagiri V."/>
            <person name="Zhang X."/>
            <person name="Suruliraj S."/>
            <person name="Warren W."/>
            <person name="Chinwalla A."/>
            <person name="Mardis E.R."/>
            <person name="Wilson R.K."/>
        </authorList>
    </citation>
    <scope>NUCLEOTIDE SEQUENCE [LARGE SCALE GENOMIC DNA]</scope>
    <source>
        <strain evidence="1 2">ATCC 51873</strain>
    </source>
</reference>
<dbReference type="EMBL" id="AGCI01000067">
    <property type="protein sequence ID" value="EHM41448.1"/>
    <property type="molecule type" value="Genomic_DNA"/>
</dbReference>
<evidence type="ECO:0000313" key="1">
    <source>
        <dbReference type="EMBL" id="EHM41448.1"/>
    </source>
</evidence>
<accession>G9Y8E8</accession>